<evidence type="ECO:0000313" key="2">
    <source>
        <dbReference type="Proteomes" id="UP000307720"/>
    </source>
</evidence>
<dbReference type="EMBL" id="SRZB01000016">
    <property type="protein sequence ID" value="TGX98532.1"/>
    <property type="molecule type" value="Genomic_DNA"/>
</dbReference>
<protein>
    <submittedName>
        <fullName evidence="1">Dihydrofolate reductase</fullName>
    </submittedName>
</protein>
<sequence>MEAYFMARKVILYISVSLDGYIADQYGSVSQLVGKSEEYSGDYGYEEFISGTDTILMGMNTYRQITEELSPDTWPYPTLKSYVFTHKEMDDQRGIAFIQRRPEKFLAELKAQSGKHIWVCGGSNLANQLIAAGMIDEFHLHIMPVVLGGGIPLFDRAHPNLRLCIENVKETNGVIDITYSCS</sequence>
<accession>A0AC61QZ04</accession>
<name>A0AC61QZ04_9FIRM</name>
<comment type="caution">
    <text evidence="1">The sequence shown here is derived from an EMBL/GenBank/DDBJ whole genome shotgun (WGS) entry which is preliminary data.</text>
</comment>
<evidence type="ECO:0000313" key="1">
    <source>
        <dbReference type="EMBL" id="TGX98532.1"/>
    </source>
</evidence>
<gene>
    <name evidence="1" type="ORF">E5357_08435</name>
</gene>
<keyword evidence="2" id="KW-1185">Reference proteome</keyword>
<dbReference type="Proteomes" id="UP000307720">
    <property type="component" value="Unassembled WGS sequence"/>
</dbReference>
<proteinExistence type="predicted"/>
<reference evidence="1" key="1">
    <citation type="submission" date="2019-04" db="EMBL/GenBank/DDBJ databases">
        <title>Microbes associate with the intestines of laboratory mice.</title>
        <authorList>
            <person name="Navarre W."/>
            <person name="Wong E."/>
            <person name="Huang K."/>
            <person name="Tropini C."/>
            <person name="Ng K."/>
            <person name="Yu B."/>
        </authorList>
    </citation>
    <scope>NUCLEOTIDE SEQUENCE</scope>
    <source>
        <strain evidence="1">NM72_1-8</strain>
    </source>
</reference>
<organism evidence="1 2">
    <name type="scientific">Hominisplanchenecus murintestinalis</name>
    <dbReference type="NCBI Taxonomy" id="2941517"/>
    <lineage>
        <taxon>Bacteria</taxon>
        <taxon>Bacillati</taxon>
        <taxon>Bacillota</taxon>
        <taxon>Clostridia</taxon>
        <taxon>Lachnospirales</taxon>
        <taxon>Lachnospiraceae</taxon>
        <taxon>Hominisplanchenecus</taxon>
    </lineage>
</organism>